<dbReference type="Pfam" id="PF26363">
    <property type="entry name" value="Phospholipase-like"/>
    <property type="match status" value="1"/>
</dbReference>
<reference evidence="3" key="2">
    <citation type="submission" date="2020-09" db="EMBL/GenBank/DDBJ databases">
        <authorList>
            <person name="Sun Q."/>
            <person name="Zhou Y."/>
        </authorList>
    </citation>
    <scope>NUCLEOTIDE SEQUENCE</scope>
    <source>
        <strain evidence="3">CGMCC 1.12698</strain>
    </source>
</reference>
<feature type="signal peptide" evidence="2">
    <location>
        <begin position="1"/>
        <end position="25"/>
    </location>
</feature>
<dbReference type="SUPFAM" id="SSF53474">
    <property type="entry name" value="alpha/beta-Hydrolases"/>
    <property type="match status" value="1"/>
</dbReference>
<organism evidence="3 4">
    <name type="scientific">Priestia taiwanensis</name>
    <dbReference type="NCBI Taxonomy" id="1347902"/>
    <lineage>
        <taxon>Bacteria</taxon>
        <taxon>Bacillati</taxon>
        <taxon>Bacillota</taxon>
        <taxon>Bacilli</taxon>
        <taxon>Bacillales</taxon>
        <taxon>Bacillaceae</taxon>
        <taxon>Priestia</taxon>
    </lineage>
</organism>
<evidence type="ECO:0000313" key="3">
    <source>
        <dbReference type="EMBL" id="GGE71672.1"/>
    </source>
</evidence>
<feature type="chain" id="PRO_5036988710" description="Fungal lipase-like domain-containing protein" evidence="2">
    <location>
        <begin position="26"/>
        <end position="324"/>
    </location>
</feature>
<dbReference type="RefSeq" id="WP_188388400.1">
    <property type="nucleotide sequence ID" value="NZ_BMFK01000001.1"/>
</dbReference>
<feature type="region of interest" description="Disordered" evidence="1">
    <location>
        <begin position="72"/>
        <end position="92"/>
    </location>
</feature>
<accession>A0A917AUK8</accession>
<dbReference type="AlphaFoldDB" id="A0A917AUK8"/>
<evidence type="ECO:0000313" key="4">
    <source>
        <dbReference type="Proteomes" id="UP000605259"/>
    </source>
</evidence>
<dbReference type="Gene3D" id="3.40.50.1820">
    <property type="entry name" value="alpha/beta hydrolase"/>
    <property type="match status" value="1"/>
</dbReference>
<name>A0A917AUK8_9BACI</name>
<dbReference type="EMBL" id="BMFK01000001">
    <property type="protein sequence ID" value="GGE71672.1"/>
    <property type="molecule type" value="Genomic_DNA"/>
</dbReference>
<sequence length="324" mass="36431">MKKRRLGTMTLAFTMLMGYSTTAYANTEVTPKTNEGVETHYATGEEVRANKYFQMETEVLEQPKELHDVLEKPGAPKADSAPASGEMKADVQPMPTPNVMYYMSSAAYSDHAVGQEIGGWKLIEDTYTDFATSFSGQIYRKPAENGLFSYAFAFRGTAEKMDYVVDLRTVMLNNAKLQLTSAEKYVEERLAKYGPTMKDVKYTGHSLGGYIASWIASQAQDGVLPNGKMKPFSALTFNAPGLSPNVIPIWYPSKDFKFEVASKIVRDKLYRYDKVIHNYHIKWDPVAIFGDNLGIVKIFNAKDTYTNPFNYHKLVRFSEIDLGA</sequence>
<evidence type="ECO:0000256" key="1">
    <source>
        <dbReference type="SAM" id="MobiDB-lite"/>
    </source>
</evidence>
<keyword evidence="2" id="KW-0732">Signal</keyword>
<keyword evidence="4" id="KW-1185">Reference proteome</keyword>
<evidence type="ECO:0008006" key="5">
    <source>
        <dbReference type="Google" id="ProtNLM"/>
    </source>
</evidence>
<dbReference type="InterPro" id="IPR029058">
    <property type="entry name" value="AB_hydrolase_fold"/>
</dbReference>
<proteinExistence type="predicted"/>
<dbReference type="Proteomes" id="UP000605259">
    <property type="component" value="Unassembled WGS sequence"/>
</dbReference>
<comment type="caution">
    <text evidence="3">The sequence shown here is derived from an EMBL/GenBank/DDBJ whole genome shotgun (WGS) entry which is preliminary data.</text>
</comment>
<evidence type="ECO:0000256" key="2">
    <source>
        <dbReference type="SAM" id="SignalP"/>
    </source>
</evidence>
<gene>
    <name evidence="3" type="ORF">GCM10007140_22050</name>
</gene>
<protein>
    <recommendedName>
        <fullName evidence="5">Fungal lipase-like domain-containing protein</fullName>
    </recommendedName>
</protein>
<reference evidence="3" key="1">
    <citation type="journal article" date="2014" name="Int. J. Syst. Evol. Microbiol.">
        <title>Complete genome sequence of Corynebacterium casei LMG S-19264T (=DSM 44701T), isolated from a smear-ripened cheese.</title>
        <authorList>
            <consortium name="US DOE Joint Genome Institute (JGI-PGF)"/>
            <person name="Walter F."/>
            <person name="Albersmeier A."/>
            <person name="Kalinowski J."/>
            <person name="Ruckert C."/>
        </authorList>
    </citation>
    <scope>NUCLEOTIDE SEQUENCE</scope>
    <source>
        <strain evidence="3">CGMCC 1.12698</strain>
    </source>
</reference>